<evidence type="ECO:0000256" key="3">
    <source>
        <dbReference type="ARBA" id="ARBA00023163"/>
    </source>
</evidence>
<dbReference type="Pfam" id="PF00356">
    <property type="entry name" value="LacI"/>
    <property type="match status" value="1"/>
</dbReference>
<dbReference type="PANTHER" id="PTHR30146">
    <property type="entry name" value="LACI-RELATED TRANSCRIPTIONAL REPRESSOR"/>
    <property type="match status" value="1"/>
</dbReference>
<dbReference type="SUPFAM" id="SSF47413">
    <property type="entry name" value="lambda repressor-like DNA-binding domains"/>
    <property type="match status" value="1"/>
</dbReference>
<evidence type="ECO:0000259" key="4">
    <source>
        <dbReference type="PROSITE" id="PS50932"/>
    </source>
</evidence>
<dbReference type="Proteomes" id="UP001060507">
    <property type="component" value="Unassembled WGS sequence"/>
</dbReference>
<gene>
    <name evidence="6" type="ORF">IAP99_05415</name>
    <name evidence="5" type="ORF">NUKP37_26380</name>
</gene>
<dbReference type="PROSITE" id="PS50932">
    <property type="entry name" value="HTH_LACI_2"/>
    <property type="match status" value="1"/>
</dbReference>
<dbReference type="EMBL" id="CP060807">
    <property type="protein sequence ID" value="QNP25808.1"/>
    <property type="molecule type" value="Genomic_DNA"/>
</dbReference>
<protein>
    <submittedName>
        <fullName evidence="6">LacI family DNA-binding transcriptional regulator</fullName>
    </submittedName>
    <submittedName>
        <fullName evidence="5">LacI family transcriptional regulator</fullName>
    </submittedName>
</protein>
<dbReference type="GO" id="GO:0000976">
    <property type="term" value="F:transcription cis-regulatory region binding"/>
    <property type="evidence" value="ECO:0007669"/>
    <property type="project" value="TreeGrafter"/>
</dbReference>
<dbReference type="PANTHER" id="PTHR30146:SF67">
    <property type="entry name" value="HTH-TYPE TRANSCRIPTIONAL REGULATOR ASCG"/>
    <property type="match status" value="1"/>
</dbReference>
<name>A0A0B7GG82_KLEVA</name>
<reference evidence="5" key="2">
    <citation type="journal article" date="2022" name="J. Appl. Microbiol.">
        <title>PCR-based ORF typing of Klebsiella pneumoniae for rapid identification of global clones and transmission events.</title>
        <authorList>
            <person name="Nonogaki R."/>
            <person name="Iijima A."/>
            <person name="Kawamura K."/>
            <person name="Kayama S."/>
            <person name="Sugai M."/>
            <person name="Yagi T."/>
            <person name="Arakawa Y."/>
            <person name="Doi Y."/>
            <person name="Suzuki M."/>
        </authorList>
    </citation>
    <scope>NUCLEOTIDE SEQUENCE</scope>
    <source>
        <strain evidence="5">NUKP-37</strain>
    </source>
</reference>
<keyword evidence="1" id="KW-0805">Transcription regulation</keyword>
<dbReference type="RefSeq" id="WP_008806194.1">
    <property type="nucleotide sequence ID" value="NZ_BIGL01000007.1"/>
</dbReference>
<feature type="domain" description="HTH lacI-type" evidence="4">
    <location>
        <begin position="2"/>
        <end position="56"/>
    </location>
</feature>
<organism evidence="6 7">
    <name type="scientific">Klebsiella variicola</name>
    <dbReference type="NCBI Taxonomy" id="244366"/>
    <lineage>
        <taxon>Bacteria</taxon>
        <taxon>Pseudomonadati</taxon>
        <taxon>Pseudomonadota</taxon>
        <taxon>Gammaproteobacteria</taxon>
        <taxon>Enterobacterales</taxon>
        <taxon>Enterobacteriaceae</taxon>
        <taxon>Klebsiella/Raoultella group</taxon>
        <taxon>Klebsiella</taxon>
        <taxon>Klebsiella pneumoniae complex</taxon>
    </lineage>
</organism>
<dbReference type="CDD" id="cd01392">
    <property type="entry name" value="HTH_LacI"/>
    <property type="match status" value="1"/>
</dbReference>
<dbReference type="InterPro" id="IPR010982">
    <property type="entry name" value="Lambda_DNA-bd_dom_sf"/>
</dbReference>
<dbReference type="OMA" id="GYDFAFA"/>
<evidence type="ECO:0000256" key="2">
    <source>
        <dbReference type="ARBA" id="ARBA00023125"/>
    </source>
</evidence>
<dbReference type="Pfam" id="PF13377">
    <property type="entry name" value="Peripla_BP_3"/>
    <property type="match status" value="1"/>
</dbReference>
<dbReference type="InterPro" id="IPR046335">
    <property type="entry name" value="LacI/GalR-like_sensor"/>
</dbReference>
<accession>A0A0B7GG82</accession>
<dbReference type="GO" id="GO:0003700">
    <property type="term" value="F:DNA-binding transcription factor activity"/>
    <property type="evidence" value="ECO:0007669"/>
    <property type="project" value="TreeGrafter"/>
</dbReference>
<evidence type="ECO:0000313" key="5">
    <source>
        <dbReference type="EMBL" id="GKJ94120.1"/>
    </source>
</evidence>
<sequence length="320" mass="35094">MPTIDDVSRLANVSRATVSRVLTGTRGVREESREAVLRAVEELNYRPSFAAQNLASQTSSHVGLVISAQDESHGARLLPLLSQALKGLNKSLLVQYVSDPVEQAAVIDDLQRQCVAVVVLGAVAADAPRNVIAFDRFGVAGSNSQGYDFAFATESACRYVIGKGHRNIALLMDSDSDDASRQMLEGYRNVLQNYSIPFNRQLVLTANDDVEQALLTLINSFSKYSVIIVKRDRYAAEAMRLLREFTIAVPQEVSLLSLEDSPLASLLYPPLTCISWPLEALLDNCIQRIRSLIDDRPTFTAEGRSLAGRLIPRQSVADIS</sequence>
<reference evidence="6 7" key="1">
    <citation type="submission" date="2020-08" db="EMBL/GenBank/DDBJ databases">
        <title>Complete genome sequence of Klebsiella pneumoniae KP2757.</title>
        <authorList>
            <person name="Zhang X."/>
        </authorList>
    </citation>
    <scope>NUCLEOTIDE SEQUENCE [LARGE SCALE GENOMIC DNA]</scope>
    <source>
        <strain evidence="6 7">KP2757</strain>
    </source>
</reference>
<keyword evidence="2 6" id="KW-0238">DNA-binding</keyword>
<dbReference type="SMART" id="SM00354">
    <property type="entry name" value="HTH_LACI"/>
    <property type="match status" value="1"/>
</dbReference>
<evidence type="ECO:0000256" key="1">
    <source>
        <dbReference type="ARBA" id="ARBA00023015"/>
    </source>
</evidence>
<dbReference type="Gene3D" id="3.40.50.2300">
    <property type="match status" value="2"/>
</dbReference>
<dbReference type="Proteomes" id="UP000516181">
    <property type="component" value="Chromosome"/>
</dbReference>
<evidence type="ECO:0000313" key="6">
    <source>
        <dbReference type="EMBL" id="QNP25808.1"/>
    </source>
</evidence>
<dbReference type="AlphaFoldDB" id="A0A0B7GG82"/>
<proteinExistence type="predicted"/>
<dbReference type="InterPro" id="IPR028082">
    <property type="entry name" value="Peripla_BP_I"/>
</dbReference>
<keyword evidence="3" id="KW-0804">Transcription</keyword>
<dbReference type="Gene3D" id="1.10.260.40">
    <property type="entry name" value="lambda repressor-like DNA-binding domains"/>
    <property type="match status" value="1"/>
</dbReference>
<evidence type="ECO:0000313" key="7">
    <source>
        <dbReference type="Proteomes" id="UP000516181"/>
    </source>
</evidence>
<dbReference type="SUPFAM" id="SSF53822">
    <property type="entry name" value="Periplasmic binding protein-like I"/>
    <property type="match status" value="1"/>
</dbReference>
<dbReference type="InterPro" id="IPR000843">
    <property type="entry name" value="HTH_LacI"/>
</dbReference>
<accession>A0A3P4IHH1</accession>
<dbReference type="EMBL" id="BQTA01000007">
    <property type="protein sequence ID" value="GKJ94120.1"/>
    <property type="molecule type" value="Genomic_DNA"/>
</dbReference>